<dbReference type="InterPro" id="IPR027417">
    <property type="entry name" value="P-loop_NTPase"/>
</dbReference>
<dbReference type="SMART" id="SM00382">
    <property type="entry name" value="AAA"/>
    <property type="match status" value="1"/>
</dbReference>
<dbReference type="GO" id="GO:0005524">
    <property type="term" value="F:ATP binding"/>
    <property type="evidence" value="ECO:0007669"/>
    <property type="project" value="UniProtKB-KW"/>
</dbReference>
<evidence type="ECO:0000313" key="7">
    <source>
        <dbReference type="EMBL" id="MBB5430848.1"/>
    </source>
</evidence>
<dbReference type="Proteomes" id="UP000572635">
    <property type="component" value="Unassembled WGS sequence"/>
</dbReference>
<dbReference type="PANTHER" id="PTHR42711:SF16">
    <property type="entry name" value="ABC TRANSPORTER ATP-BINDING PROTEIN"/>
    <property type="match status" value="1"/>
</dbReference>
<comment type="subcellular location">
    <subcellularLocation>
        <location evidence="1">Cell membrane</location>
        <topology evidence="1">Peripheral membrane protein</topology>
    </subcellularLocation>
</comment>
<evidence type="ECO:0000259" key="6">
    <source>
        <dbReference type="PROSITE" id="PS50893"/>
    </source>
</evidence>
<comment type="caution">
    <text evidence="7">The sequence shown here is derived from an EMBL/GenBank/DDBJ whole genome shotgun (WGS) entry which is preliminary data.</text>
</comment>
<name>A0A7W8QJD1_9ACTN</name>
<keyword evidence="4 7" id="KW-0067">ATP-binding</keyword>
<dbReference type="GO" id="GO:0046677">
    <property type="term" value="P:response to antibiotic"/>
    <property type="evidence" value="ECO:0007669"/>
    <property type="project" value="UniProtKB-KW"/>
</dbReference>
<dbReference type="SUPFAM" id="SSF52540">
    <property type="entry name" value="P-loop containing nucleoside triphosphate hydrolases"/>
    <property type="match status" value="1"/>
</dbReference>
<dbReference type="CDD" id="cd03230">
    <property type="entry name" value="ABC_DR_subfamily_A"/>
    <property type="match status" value="1"/>
</dbReference>
<dbReference type="GO" id="GO:0016887">
    <property type="term" value="F:ATP hydrolysis activity"/>
    <property type="evidence" value="ECO:0007669"/>
    <property type="project" value="InterPro"/>
</dbReference>
<evidence type="ECO:0000256" key="3">
    <source>
        <dbReference type="ARBA" id="ARBA00022741"/>
    </source>
</evidence>
<feature type="domain" description="ABC transporter" evidence="6">
    <location>
        <begin position="4"/>
        <end position="229"/>
    </location>
</feature>
<accession>A0A7W8QJD1</accession>
<evidence type="ECO:0000256" key="4">
    <source>
        <dbReference type="ARBA" id="ARBA00022840"/>
    </source>
</evidence>
<dbReference type="InterPro" id="IPR050763">
    <property type="entry name" value="ABC_transporter_ATP-binding"/>
</dbReference>
<dbReference type="InterPro" id="IPR003593">
    <property type="entry name" value="AAA+_ATPase"/>
</dbReference>
<proteinExistence type="predicted"/>
<sequence length="313" mass="33611">MAAIEVEGLRKSYGGRAVVDGVDLAVEHGEIFGVLGRNGAGKTTTVECAVGLRRPDGGRVRVFGADPHRERDRVRQAVGVQLQQTHLHMSLTVIELVRMYRSFYADGLDPEGLVERLGLGEVRDTRYEKLSGGEGQRLSIALALVGRPRLAVLDELTTGLDSSARRGMWGLIEGMRDEGITVLLVTHFMEEAERLCDRIAVFDAGRVVALDTPAGLIGRTGGGAEVSFRAHAPLDRSLLTALPGVEEVSVRGGEVVVSGGGDLVKEVAAALMRHGVPATDFRTRTATLDDAFLALTGHQPEERDEQGSDEKGR</sequence>
<evidence type="ECO:0000256" key="5">
    <source>
        <dbReference type="ARBA" id="ARBA00023251"/>
    </source>
</evidence>
<dbReference type="PANTHER" id="PTHR42711">
    <property type="entry name" value="ABC TRANSPORTER ATP-BINDING PROTEIN"/>
    <property type="match status" value="1"/>
</dbReference>
<keyword evidence="2" id="KW-0813">Transport</keyword>
<evidence type="ECO:0000256" key="1">
    <source>
        <dbReference type="ARBA" id="ARBA00004202"/>
    </source>
</evidence>
<evidence type="ECO:0000313" key="8">
    <source>
        <dbReference type="Proteomes" id="UP000572635"/>
    </source>
</evidence>
<keyword evidence="3" id="KW-0547">Nucleotide-binding</keyword>
<organism evidence="7 8">
    <name type="scientific">Nocardiopsis composta</name>
    <dbReference type="NCBI Taxonomy" id="157465"/>
    <lineage>
        <taxon>Bacteria</taxon>
        <taxon>Bacillati</taxon>
        <taxon>Actinomycetota</taxon>
        <taxon>Actinomycetes</taxon>
        <taxon>Streptosporangiales</taxon>
        <taxon>Nocardiopsidaceae</taxon>
        <taxon>Nocardiopsis</taxon>
    </lineage>
</organism>
<dbReference type="PROSITE" id="PS50893">
    <property type="entry name" value="ABC_TRANSPORTER_2"/>
    <property type="match status" value="1"/>
</dbReference>
<evidence type="ECO:0000256" key="2">
    <source>
        <dbReference type="ARBA" id="ARBA00022448"/>
    </source>
</evidence>
<protein>
    <submittedName>
        <fullName evidence="7">ABC-2 type transport system ATP-binding protein</fullName>
    </submittedName>
</protein>
<dbReference type="Gene3D" id="3.40.50.300">
    <property type="entry name" value="P-loop containing nucleotide triphosphate hydrolases"/>
    <property type="match status" value="1"/>
</dbReference>
<dbReference type="Pfam" id="PF00005">
    <property type="entry name" value="ABC_tran"/>
    <property type="match status" value="1"/>
</dbReference>
<reference evidence="7 8" key="1">
    <citation type="submission" date="2020-08" db="EMBL/GenBank/DDBJ databases">
        <title>Sequencing the genomes of 1000 actinobacteria strains.</title>
        <authorList>
            <person name="Klenk H.-P."/>
        </authorList>
    </citation>
    <scope>NUCLEOTIDE SEQUENCE [LARGE SCALE GENOMIC DNA]</scope>
    <source>
        <strain evidence="7 8">DSM 44551</strain>
    </source>
</reference>
<dbReference type="EMBL" id="JACHDB010000001">
    <property type="protein sequence ID" value="MBB5430848.1"/>
    <property type="molecule type" value="Genomic_DNA"/>
</dbReference>
<dbReference type="GO" id="GO:0005886">
    <property type="term" value="C:plasma membrane"/>
    <property type="evidence" value="ECO:0007669"/>
    <property type="project" value="UniProtKB-SubCell"/>
</dbReference>
<gene>
    <name evidence="7" type="ORF">HDA36_000932</name>
</gene>
<dbReference type="AlphaFoldDB" id="A0A7W8QJD1"/>
<keyword evidence="5" id="KW-0046">Antibiotic resistance</keyword>
<dbReference type="RefSeq" id="WP_184389024.1">
    <property type="nucleotide sequence ID" value="NZ_BAAAJD010000057.1"/>
</dbReference>
<keyword evidence="8" id="KW-1185">Reference proteome</keyword>
<dbReference type="InterPro" id="IPR003439">
    <property type="entry name" value="ABC_transporter-like_ATP-bd"/>
</dbReference>